<keyword evidence="1" id="KW-1133">Transmembrane helix</keyword>
<protein>
    <recommendedName>
        <fullName evidence="2">DUF6249 domain-containing protein</fullName>
    </recommendedName>
</protein>
<feature type="transmembrane region" description="Helical" evidence="1">
    <location>
        <begin position="6"/>
        <end position="28"/>
    </location>
</feature>
<dbReference type="RefSeq" id="WP_152761732.1">
    <property type="nucleotide sequence ID" value="NZ_WHLY01000002.1"/>
</dbReference>
<dbReference type="EMBL" id="WHLY01000002">
    <property type="protein sequence ID" value="MPR35027.1"/>
    <property type="molecule type" value="Genomic_DNA"/>
</dbReference>
<dbReference type="Pfam" id="PF19762">
    <property type="entry name" value="DUF6249"/>
    <property type="match status" value="1"/>
</dbReference>
<dbReference type="InterPro" id="IPR046216">
    <property type="entry name" value="DUF6249"/>
</dbReference>
<feature type="transmembrane region" description="Helical" evidence="1">
    <location>
        <begin position="92"/>
        <end position="115"/>
    </location>
</feature>
<organism evidence="3 4">
    <name type="scientific">Salmonirosea aquatica</name>
    <dbReference type="NCBI Taxonomy" id="2654236"/>
    <lineage>
        <taxon>Bacteria</taxon>
        <taxon>Pseudomonadati</taxon>
        <taxon>Bacteroidota</taxon>
        <taxon>Cytophagia</taxon>
        <taxon>Cytophagales</taxon>
        <taxon>Spirosomataceae</taxon>
        <taxon>Salmonirosea</taxon>
    </lineage>
</organism>
<evidence type="ECO:0000256" key="1">
    <source>
        <dbReference type="SAM" id="Phobius"/>
    </source>
</evidence>
<accession>A0A7C9FDT0</accession>
<keyword evidence="1" id="KW-0472">Membrane</keyword>
<comment type="caution">
    <text evidence="3">The sequence shown here is derived from an EMBL/GenBank/DDBJ whole genome shotgun (WGS) entry which is preliminary data.</text>
</comment>
<feature type="transmembrane region" description="Helical" evidence="1">
    <location>
        <begin position="63"/>
        <end position="80"/>
    </location>
</feature>
<name>A0A7C9FDT0_9BACT</name>
<proteinExistence type="predicted"/>
<dbReference type="AlphaFoldDB" id="A0A7C9FDT0"/>
<evidence type="ECO:0000313" key="3">
    <source>
        <dbReference type="EMBL" id="MPR35027.1"/>
    </source>
</evidence>
<evidence type="ECO:0000259" key="2">
    <source>
        <dbReference type="Pfam" id="PF19762"/>
    </source>
</evidence>
<dbReference type="Proteomes" id="UP000479293">
    <property type="component" value="Unassembled WGS sequence"/>
</dbReference>
<gene>
    <name evidence="3" type="ORF">GBK04_17120</name>
</gene>
<sequence length="119" mass="13154">MNSLAGILIPLGTTYLLFWGIVTIMRVAKESSIKARMVELGHLEPEKQWILQKSASAPDAYSNLKYGILLVCVGAGLMIVNDLNLDHNAPIIFGLLSIVAGLGFLLYFLIIKYLYRKAD</sequence>
<evidence type="ECO:0000313" key="4">
    <source>
        <dbReference type="Proteomes" id="UP000479293"/>
    </source>
</evidence>
<reference evidence="3 4" key="1">
    <citation type="submission" date="2019-10" db="EMBL/GenBank/DDBJ databases">
        <title>Draft Genome Sequence of Cytophagaceae sp. SJW1-29.</title>
        <authorList>
            <person name="Choi A."/>
        </authorList>
    </citation>
    <scope>NUCLEOTIDE SEQUENCE [LARGE SCALE GENOMIC DNA]</scope>
    <source>
        <strain evidence="3 4">SJW1-29</strain>
    </source>
</reference>
<feature type="domain" description="DUF6249" evidence="2">
    <location>
        <begin position="20"/>
        <end position="110"/>
    </location>
</feature>
<keyword evidence="4" id="KW-1185">Reference proteome</keyword>
<keyword evidence="1" id="KW-0812">Transmembrane</keyword>